<keyword evidence="4" id="KW-0378">Hydrolase</keyword>
<dbReference type="OrthoDB" id="5197601at2"/>
<gene>
    <name evidence="4" type="ORF">LMTR13_17460</name>
</gene>
<dbReference type="Pfam" id="PF01557">
    <property type="entry name" value="FAA_hydrolase"/>
    <property type="match status" value="1"/>
</dbReference>
<feature type="domain" description="Fumarylacetoacetase-like C-terminal" evidence="3">
    <location>
        <begin position="90"/>
        <end position="293"/>
    </location>
</feature>
<keyword evidence="5" id="KW-1185">Reference proteome</keyword>
<evidence type="ECO:0000256" key="2">
    <source>
        <dbReference type="ARBA" id="ARBA00022723"/>
    </source>
</evidence>
<evidence type="ECO:0000313" key="4">
    <source>
        <dbReference type="EMBL" id="ANW01690.1"/>
    </source>
</evidence>
<dbReference type="KEGG" id="bic:LMTR13_17460"/>
<proteinExistence type="inferred from homology"/>
<dbReference type="GO" id="GO:0016853">
    <property type="term" value="F:isomerase activity"/>
    <property type="evidence" value="ECO:0007669"/>
    <property type="project" value="UniProtKB-ARBA"/>
</dbReference>
<dbReference type="SUPFAM" id="SSF56529">
    <property type="entry name" value="FAH"/>
    <property type="match status" value="1"/>
</dbReference>
<keyword evidence="2" id="KW-0479">Metal-binding</keyword>
<reference evidence="4 5" key="1">
    <citation type="submission" date="2016-07" db="EMBL/GenBank/DDBJ databases">
        <title>Complete genome sequence of Bradyrhizobium icense LMTR 13T, a potential inoculant strain isolated from lima bean (Phaseolus lunatus) in Peru.</title>
        <authorList>
            <person name="Ormeno-Orrillo E."/>
            <person name="Duran D."/>
            <person name="Rogel M.A."/>
            <person name="Rey L."/>
            <person name="Imperial J."/>
            <person name="Ruiz-Argueso T."/>
            <person name="Martinez-Romero E."/>
        </authorList>
    </citation>
    <scope>NUCLEOTIDE SEQUENCE [LARGE SCALE GENOMIC DNA]</scope>
    <source>
        <strain evidence="4 5">LMTR 13</strain>
    </source>
</reference>
<dbReference type="InterPro" id="IPR011234">
    <property type="entry name" value="Fumarylacetoacetase-like_C"/>
</dbReference>
<evidence type="ECO:0000256" key="1">
    <source>
        <dbReference type="ARBA" id="ARBA00010211"/>
    </source>
</evidence>
<dbReference type="GO" id="GO:0016787">
    <property type="term" value="F:hydrolase activity"/>
    <property type="evidence" value="ECO:0007669"/>
    <property type="project" value="UniProtKB-KW"/>
</dbReference>
<dbReference type="Gene3D" id="3.90.850.10">
    <property type="entry name" value="Fumarylacetoacetase-like, C-terminal domain"/>
    <property type="match status" value="1"/>
</dbReference>
<dbReference type="GO" id="GO:0019752">
    <property type="term" value="P:carboxylic acid metabolic process"/>
    <property type="evidence" value="ECO:0007669"/>
    <property type="project" value="UniProtKB-ARBA"/>
</dbReference>
<evidence type="ECO:0000259" key="3">
    <source>
        <dbReference type="Pfam" id="PF01557"/>
    </source>
</evidence>
<accession>A0A1B1UFZ5</accession>
<dbReference type="RefSeq" id="WP_065728923.1">
    <property type="nucleotide sequence ID" value="NZ_CP016428.1"/>
</dbReference>
<dbReference type="FunFam" id="3.90.850.10:FF:000002">
    <property type="entry name" value="2-hydroxyhepta-2,4-diene-1,7-dioate isomerase"/>
    <property type="match status" value="1"/>
</dbReference>
<dbReference type="EMBL" id="CP016428">
    <property type="protein sequence ID" value="ANW01690.1"/>
    <property type="molecule type" value="Genomic_DNA"/>
</dbReference>
<protein>
    <submittedName>
        <fullName evidence="4">Fumarylacetoacetate hydrolase</fullName>
    </submittedName>
</protein>
<dbReference type="PANTHER" id="PTHR42796:SF4">
    <property type="entry name" value="FUMARYLACETOACETATE HYDROLASE DOMAIN-CONTAINING PROTEIN 2A"/>
    <property type="match status" value="1"/>
</dbReference>
<dbReference type="InterPro" id="IPR051121">
    <property type="entry name" value="FAH"/>
</dbReference>
<evidence type="ECO:0000313" key="5">
    <source>
        <dbReference type="Proteomes" id="UP000092839"/>
    </source>
</evidence>
<organism evidence="4 5">
    <name type="scientific">Bradyrhizobium icense</name>
    <dbReference type="NCBI Taxonomy" id="1274631"/>
    <lineage>
        <taxon>Bacteria</taxon>
        <taxon>Pseudomonadati</taxon>
        <taxon>Pseudomonadota</taxon>
        <taxon>Alphaproteobacteria</taxon>
        <taxon>Hyphomicrobiales</taxon>
        <taxon>Nitrobacteraceae</taxon>
        <taxon>Bradyrhizobium</taxon>
    </lineage>
</organism>
<dbReference type="STRING" id="1274631.LMTR13_17460"/>
<comment type="similarity">
    <text evidence="1">Belongs to the FAH family.</text>
</comment>
<name>A0A1B1UFZ5_9BRAD</name>
<dbReference type="PANTHER" id="PTHR42796">
    <property type="entry name" value="FUMARYLACETOACETATE HYDROLASE DOMAIN-CONTAINING PROTEIN 2A-RELATED"/>
    <property type="match status" value="1"/>
</dbReference>
<sequence length="301" mass="31603">MKFVSFSEQGFVRAGVLLGDGAGKNDRIVDLAHPSMRKALRGAAPKMLALIESGLPGVVESIGTHGLTEDAKLPITSVTLTAPLPEPRRIFGIAHNYRDALAERGMAPPEKPVLFMKALRTITGNGQAIVLPAGIGGVTYEAELAAVIGTRAEKVSKDRALDHVVAYGCFNDISASEIIKADGHFNRGKNFATFGPFGPYLASRDEVKAPHALAVSLKVDGRVLQSGSTRDMLFDVADLVSYLSGLQVLEPGDVIATGTPAGVAALHKPPAWLKPGSTVEVEVEGLGRLQNSVIEGPAPDA</sequence>
<dbReference type="InterPro" id="IPR036663">
    <property type="entry name" value="Fumarylacetoacetase_C_sf"/>
</dbReference>
<dbReference type="AlphaFoldDB" id="A0A1B1UFZ5"/>
<dbReference type="GO" id="GO:0046872">
    <property type="term" value="F:metal ion binding"/>
    <property type="evidence" value="ECO:0007669"/>
    <property type="project" value="UniProtKB-KW"/>
</dbReference>
<dbReference type="Proteomes" id="UP000092839">
    <property type="component" value="Chromosome"/>
</dbReference>